<evidence type="ECO:0000313" key="2">
    <source>
        <dbReference type="Proteomes" id="UP001432027"/>
    </source>
</evidence>
<proteinExistence type="predicted"/>
<evidence type="ECO:0000313" key="1">
    <source>
        <dbReference type="EMBL" id="GMT04241.1"/>
    </source>
</evidence>
<sequence length="239" mass="27637">VFIWNVPSNMKWRDLHGLIHVKVIRVEEMTIHEQENSKNDSKVAILRVFSMTESGTLEKSLNEIEMSNGQRMSASVETSLYVFFVTHYSVHIPSFIRQNLRDVSMKVDETKGVIRCEFPIYGEFIRAFKTIESMIANNVKMQVYRYKKGGIKLPPPPILSLKFHSVPHRDSISDSDLVPYDPPTTREINAWVMEQDYNMWNAIHSVKYPSIHRHSMNPLDADMDGFGSQLPYRGLSMTL</sequence>
<keyword evidence="2" id="KW-1185">Reference proteome</keyword>
<reference evidence="1" key="1">
    <citation type="submission" date="2023-10" db="EMBL/GenBank/DDBJ databases">
        <title>Genome assembly of Pristionchus species.</title>
        <authorList>
            <person name="Yoshida K."/>
            <person name="Sommer R.J."/>
        </authorList>
    </citation>
    <scope>NUCLEOTIDE SEQUENCE</scope>
    <source>
        <strain evidence="1">RS0144</strain>
    </source>
</reference>
<feature type="non-terminal residue" evidence="1">
    <location>
        <position position="1"/>
    </location>
</feature>
<dbReference type="Proteomes" id="UP001432027">
    <property type="component" value="Unassembled WGS sequence"/>
</dbReference>
<dbReference type="AlphaFoldDB" id="A0AAV5UBF6"/>
<name>A0AAV5UBF6_9BILA</name>
<protein>
    <submittedName>
        <fullName evidence="1">Uncharacterized protein</fullName>
    </submittedName>
</protein>
<gene>
    <name evidence="1" type="ORF">PENTCL1PPCAC_26415</name>
</gene>
<accession>A0AAV5UBF6</accession>
<organism evidence="1 2">
    <name type="scientific">Pristionchus entomophagus</name>
    <dbReference type="NCBI Taxonomy" id="358040"/>
    <lineage>
        <taxon>Eukaryota</taxon>
        <taxon>Metazoa</taxon>
        <taxon>Ecdysozoa</taxon>
        <taxon>Nematoda</taxon>
        <taxon>Chromadorea</taxon>
        <taxon>Rhabditida</taxon>
        <taxon>Rhabditina</taxon>
        <taxon>Diplogasteromorpha</taxon>
        <taxon>Diplogasteroidea</taxon>
        <taxon>Neodiplogasteridae</taxon>
        <taxon>Pristionchus</taxon>
    </lineage>
</organism>
<dbReference type="EMBL" id="BTSX01000006">
    <property type="protein sequence ID" value="GMT04241.1"/>
    <property type="molecule type" value="Genomic_DNA"/>
</dbReference>
<comment type="caution">
    <text evidence="1">The sequence shown here is derived from an EMBL/GenBank/DDBJ whole genome shotgun (WGS) entry which is preliminary data.</text>
</comment>